<reference evidence="5" key="2">
    <citation type="submission" date="2020-09" db="EMBL/GenBank/DDBJ databases">
        <authorList>
            <person name="Sun Q."/>
            <person name="Zhou Y."/>
        </authorList>
    </citation>
    <scope>NUCLEOTIDE SEQUENCE</scope>
    <source>
        <strain evidence="5">CGMCC 4.7403</strain>
    </source>
</reference>
<accession>A0A919L2Y3</accession>
<dbReference type="GO" id="GO:0003700">
    <property type="term" value="F:DNA-binding transcription factor activity"/>
    <property type="evidence" value="ECO:0007669"/>
    <property type="project" value="TreeGrafter"/>
</dbReference>
<dbReference type="PANTHER" id="PTHR30146:SF153">
    <property type="entry name" value="LACTOSE OPERON REPRESSOR"/>
    <property type="match status" value="1"/>
</dbReference>
<comment type="caution">
    <text evidence="5">The sequence shown here is derived from an EMBL/GenBank/DDBJ whole genome shotgun (WGS) entry which is preliminary data.</text>
</comment>
<evidence type="ECO:0000256" key="2">
    <source>
        <dbReference type="ARBA" id="ARBA00023125"/>
    </source>
</evidence>
<dbReference type="PANTHER" id="PTHR30146">
    <property type="entry name" value="LACI-RELATED TRANSCRIPTIONAL REPRESSOR"/>
    <property type="match status" value="1"/>
</dbReference>
<protein>
    <submittedName>
        <fullName evidence="5">LacI family transcriptional regulator</fullName>
    </submittedName>
</protein>
<keyword evidence="1" id="KW-0805">Transcription regulation</keyword>
<reference evidence="5" key="1">
    <citation type="journal article" date="2014" name="Int. J. Syst. Evol. Microbiol.">
        <title>Complete genome sequence of Corynebacterium casei LMG S-19264T (=DSM 44701T), isolated from a smear-ripened cheese.</title>
        <authorList>
            <consortium name="US DOE Joint Genome Institute (JGI-PGF)"/>
            <person name="Walter F."/>
            <person name="Albersmeier A."/>
            <person name="Kalinowski J."/>
            <person name="Ruckert C."/>
        </authorList>
    </citation>
    <scope>NUCLEOTIDE SEQUENCE</scope>
    <source>
        <strain evidence="5">CGMCC 4.7403</strain>
    </source>
</reference>
<dbReference type="AlphaFoldDB" id="A0A919L2Y3"/>
<dbReference type="Gene3D" id="3.40.50.2300">
    <property type="match status" value="2"/>
</dbReference>
<keyword evidence="2" id="KW-0238">DNA-binding</keyword>
<keyword evidence="6" id="KW-1185">Reference proteome</keyword>
<dbReference type="InterPro" id="IPR028082">
    <property type="entry name" value="Peripla_BP_I"/>
</dbReference>
<dbReference type="InterPro" id="IPR046335">
    <property type="entry name" value="LacI/GalR-like_sensor"/>
</dbReference>
<dbReference type="GO" id="GO:0000976">
    <property type="term" value="F:transcription cis-regulatory region binding"/>
    <property type="evidence" value="ECO:0007669"/>
    <property type="project" value="TreeGrafter"/>
</dbReference>
<evidence type="ECO:0000313" key="5">
    <source>
        <dbReference type="EMBL" id="GHH81972.1"/>
    </source>
</evidence>
<evidence type="ECO:0000256" key="3">
    <source>
        <dbReference type="ARBA" id="ARBA00023163"/>
    </source>
</evidence>
<proteinExistence type="predicted"/>
<organism evidence="5 6">
    <name type="scientific">Streptomyces capitiformicae</name>
    <dbReference type="NCBI Taxonomy" id="2014920"/>
    <lineage>
        <taxon>Bacteria</taxon>
        <taxon>Bacillati</taxon>
        <taxon>Actinomycetota</taxon>
        <taxon>Actinomycetes</taxon>
        <taxon>Kitasatosporales</taxon>
        <taxon>Streptomycetaceae</taxon>
        <taxon>Streptomyces</taxon>
    </lineage>
</organism>
<name>A0A919L2Y3_9ACTN</name>
<feature type="domain" description="Transcriptional regulator LacI/GalR-like sensor" evidence="4">
    <location>
        <begin position="128"/>
        <end position="292"/>
    </location>
</feature>
<gene>
    <name evidence="5" type="primary">lacI</name>
    <name evidence="5" type="ORF">GCM10017771_05220</name>
</gene>
<dbReference type="Pfam" id="PF13377">
    <property type="entry name" value="Peripla_BP_3"/>
    <property type="match status" value="1"/>
</dbReference>
<evidence type="ECO:0000313" key="6">
    <source>
        <dbReference type="Proteomes" id="UP000603227"/>
    </source>
</evidence>
<dbReference type="RefSeq" id="WP_373313251.1">
    <property type="nucleotide sequence ID" value="NZ_BNAT01000001.1"/>
</dbReference>
<dbReference type="EMBL" id="BNAT01000001">
    <property type="protein sequence ID" value="GHH81972.1"/>
    <property type="molecule type" value="Genomic_DNA"/>
</dbReference>
<dbReference type="SUPFAM" id="SSF53822">
    <property type="entry name" value="Periplasmic binding protein-like I"/>
    <property type="match status" value="1"/>
</dbReference>
<evidence type="ECO:0000259" key="4">
    <source>
        <dbReference type="Pfam" id="PF13377"/>
    </source>
</evidence>
<dbReference type="Proteomes" id="UP000603227">
    <property type="component" value="Unassembled WGS sequence"/>
</dbReference>
<keyword evidence="3" id="KW-0804">Transcription</keyword>
<evidence type="ECO:0000256" key="1">
    <source>
        <dbReference type="ARBA" id="ARBA00023015"/>
    </source>
</evidence>
<sequence>MKKGDLGADAHALPTVDRTRALGMVFPPANDHYTGMQLDFFGRVAEAAQGYDYDILLTTGRERGDPPFQRLLAGGRVDGIILMEIKLVDSRVDHLTELGFPFVTIGRPGIEDAWWVDLDWVALGRNCVRHLADMGHTTIAFVNRSEQFFRTGYESAHRALDGFNKGIEELGLTGRAYFCGDDTAAGEACIEQILRDNPATTAVATLSEASVAGLYRGLTRAGRVVPRDFSVVGLTAVPSVTTAVTPPLTAAEQPVDEIGRIAVELLMERLKSPGAPPRSVLLRPLITIRSSTSLCRSVSDAAF</sequence>